<gene>
    <name evidence="1" type="primary">105</name>
</gene>
<organismHost>
    <name type="scientific">Pseudomonas aeruginosa</name>
    <dbReference type="NCBI Taxonomy" id="287"/>
</organismHost>
<dbReference type="Proteomes" id="UP000008388">
    <property type="component" value="Segment"/>
</dbReference>
<organism evidence="1 2">
    <name type="scientific">Pseudomonas phage PhiPA3</name>
    <name type="common">Pseudomonas aeruginosa phage PhiPA3</name>
    <dbReference type="NCBI Taxonomy" id="998086"/>
    <lineage>
        <taxon>Viruses</taxon>
        <taxon>Duplodnaviria</taxon>
        <taxon>Heunggongvirae</taxon>
        <taxon>Uroviricota</taxon>
        <taxon>Caudoviricetes</taxon>
        <taxon>Chimalliviridae</taxon>
        <taxon>Miltoncavirus</taxon>
        <taxon>Miltoncavirus PhiPA3</taxon>
    </lineage>
</organism>
<reference evidence="1 2" key="1">
    <citation type="journal article" date="2011" name="Microbiology">
        <title>The Pseudomonas aeruginosa generalized transducing phage phiPA3 is a new member of the phiKZ-like group of 'jumbo' phages, and infects model laboratory strains and clinical isolates from cystic fibrosis patients.</title>
        <authorList>
            <person name="Monson R."/>
            <person name="Foulds I."/>
            <person name="Foweraker J."/>
            <person name="Welch M."/>
            <person name="Salmond G.P."/>
        </authorList>
    </citation>
    <scope>NUCLEOTIDE SEQUENCE [LARGE SCALE GENOMIC DNA]</scope>
</reference>
<accession>F8SJL3</accession>
<dbReference type="OrthoDB" id="23796at10239"/>
<sequence length="195" mass="22290">MNIKLCDRRTAAWRLFHLQFPAVAPYMAGFSAEYLRDNAINGTGDKYVDRDRQNELVRTSLTAAAMAMLMGQGYTIGLLNFQDCVQIYHDIQQHFADWRDQCVFGAHPSGFPPIEDLRLFEDLALEVHGLAKKLEPAGRNSSHVFDSLLMMARKRNLTATNRYFDGLQKNDGQLKPYVSIVDDIERYVVESQDVR</sequence>
<dbReference type="KEGG" id="vg:26643634"/>
<keyword evidence="2" id="KW-1185">Reference proteome</keyword>
<evidence type="ECO:0000313" key="1">
    <source>
        <dbReference type="EMBL" id="AEH03529.1"/>
    </source>
</evidence>
<dbReference type="EMBL" id="HQ630627">
    <property type="protein sequence ID" value="AEH03529.1"/>
    <property type="molecule type" value="Genomic_DNA"/>
</dbReference>
<dbReference type="RefSeq" id="YP_009217185.1">
    <property type="nucleotide sequence ID" value="NC_028999.1"/>
</dbReference>
<dbReference type="GeneID" id="26643634"/>
<evidence type="ECO:0000313" key="2">
    <source>
        <dbReference type="Proteomes" id="UP000008388"/>
    </source>
</evidence>
<proteinExistence type="predicted"/>
<name>F8SJL3_BPPA3</name>
<protein>
    <submittedName>
        <fullName evidence="1">Uncharacterized protein 105</fullName>
    </submittedName>
</protein>